<dbReference type="Pfam" id="PF13649">
    <property type="entry name" value="Methyltransf_25"/>
    <property type="match status" value="1"/>
</dbReference>
<dbReference type="PANTHER" id="PTHR44942:SF4">
    <property type="entry name" value="METHYLTRANSFERASE TYPE 11 DOMAIN-CONTAINING PROTEIN"/>
    <property type="match status" value="1"/>
</dbReference>
<dbReference type="InterPro" id="IPR029063">
    <property type="entry name" value="SAM-dependent_MTases_sf"/>
</dbReference>
<dbReference type="InterPro" id="IPR041698">
    <property type="entry name" value="Methyltransf_25"/>
</dbReference>
<dbReference type="Proteomes" id="UP000262825">
    <property type="component" value="Unassembled WGS sequence"/>
</dbReference>
<evidence type="ECO:0000313" key="5">
    <source>
        <dbReference type="Proteomes" id="UP000262825"/>
    </source>
</evidence>
<dbReference type="EMBL" id="UFAJ01000074">
    <property type="protein sequence ID" value="SSD58991.1"/>
    <property type="molecule type" value="Genomic_DNA"/>
</dbReference>
<name>A0A376B2W2_9ASCO</name>
<dbReference type="GO" id="GO:0032259">
    <property type="term" value="P:methylation"/>
    <property type="evidence" value="ECO:0007669"/>
    <property type="project" value="UniProtKB-KW"/>
</dbReference>
<dbReference type="VEuPathDB" id="FungiDB:SCODWIG_00752"/>
<dbReference type="PANTHER" id="PTHR44942">
    <property type="entry name" value="METHYLTRANSF_11 DOMAIN-CONTAINING PROTEIN"/>
    <property type="match status" value="1"/>
</dbReference>
<evidence type="ECO:0000256" key="1">
    <source>
        <dbReference type="ARBA" id="ARBA00022603"/>
    </source>
</evidence>
<accession>A0A376B2W2</accession>
<feature type="domain" description="Methyltransferase" evidence="3">
    <location>
        <begin position="48"/>
        <end position="143"/>
    </location>
</feature>
<reference evidence="5" key="1">
    <citation type="submission" date="2018-06" db="EMBL/GenBank/DDBJ databases">
        <authorList>
            <person name="Guldener U."/>
        </authorList>
    </citation>
    <scope>NUCLEOTIDE SEQUENCE [LARGE SCALE GENOMIC DNA]</scope>
    <source>
        <strain evidence="5">UTAD17</strain>
    </source>
</reference>
<dbReference type="Gene3D" id="3.40.50.150">
    <property type="entry name" value="Vaccinia Virus protein VP39"/>
    <property type="match status" value="1"/>
</dbReference>
<keyword evidence="5" id="KW-1185">Reference proteome</keyword>
<keyword evidence="1 4" id="KW-0489">Methyltransferase</keyword>
<evidence type="ECO:0000256" key="2">
    <source>
        <dbReference type="ARBA" id="ARBA00022679"/>
    </source>
</evidence>
<gene>
    <name evidence="4" type="ORF">SCODWIG_00752</name>
</gene>
<dbReference type="GO" id="GO:0008168">
    <property type="term" value="F:methyltransferase activity"/>
    <property type="evidence" value="ECO:0007669"/>
    <property type="project" value="UniProtKB-KW"/>
</dbReference>
<dbReference type="OrthoDB" id="3970735at2759"/>
<proteinExistence type="predicted"/>
<dbReference type="SUPFAM" id="SSF53335">
    <property type="entry name" value="S-adenosyl-L-methionine-dependent methyltransferases"/>
    <property type="match status" value="1"/>
</dbReference>
<dbReference type="CDD" id="cd02440">
    <property type="entry name" value="AdoMet_MTases"/>
    <property type="match status" value="1"/>
</dbReference>
<keyword evidence="2 4" id="KW-0808">Transferase</keyword>
<evidence type="ECO:0000313" key="4">
    <source>
        <dbReference type="EMBL" id="SSD58991.1"/>
    </source>
</evidence>
<sequence length="301" mass="34749">MSEFSSKTFNAKLYSVSRPNYPKSLYSYLLKYHQLKNTQRSSSPSFLIDVGCGPGTATLQMCQHFHTNFNSMLGVDTSEVMIKQAQNNNTQYPNLSFKVAGATALSKVVPLAHSVDMITAAQCAHWFLPFGDFLKEVKKCLRPRTGTLAIWGYIDPRFVDYPELDTLLYELDRAKNQFGPFWQEPGRQILRDLLDAQKINPDIFYDIQELKYTIQDYRRDISNPANHKNSPFVLTKEMSLLDFRNYIYTWSAAHKRQQVLGDTDQIVANFFDQIFHKVPSLTMNSRVKVLWNTVYKLARAK</sequence>
<organism evidence="4 5">
    <name type="scientific">Saccharomycodes ludwigii</name>
    <dbReference type="NCBI Taxonomy" id="36035"/>
    <lineage>
        <taxon>Eukaryota</taxon>
        <taxon>Fungi</taxon>
        <taxon>Dikarya</taxon>
        <taxon>Ascomycota</taxon>
        <taxon>Saccharomycotina</taxon>
        <taxon>Saccharomycetes</taxon>
        <taxon>Saccharomycodales</taxon>
        <taxon>Saccharomycodaceae</taxon>
        <taxon>Saccharomycodes</taxon>
    </lineage>
</organism>
<evidence type="ECO:0000259" key="3">
    <source>
        <dbReference type="Pfam" id="PF13649"/>
    </source>
</evidence>
<dbReference type="InterPro" id="IPR051052">
    <property type="entry name" value="Diverse_substrate_MTase"/>
</dbReference>
<protein>
    <submittedName>
        <fullName evidence="4">Related to Trans-aconitate 3-methyltransferase</fullName>
    </submittedName>
</protein>
<dbReference type="AlphaFoldDB" id="A0A376B2W2"/>